<accession>A0ABU9JUQ9</accession>
<comment type="caution">
    <text evidence="1">The sequence shown here is derived from an EMBL/GenBank/DDBJ whole genome shotgun (WGS) entry which is preliminary data.</text>
</comment>
<reference evidence="1 2" key="1">
    <citation type="submission" date="2024-03" db="EMBL/GenBank/DDBJ databases">
        <title>Bacilli Hybrid Assemblies.</title>
        <authorList>
            <person name="Kovac J."/>
        </authorList>
    </citation>
    <scope>NUCLEOTIDE SEQUENCE [LARGE SCALE GENOMIC DNA]</scope>
    <source>
        <strain evidence="1 2">FSL M8-0022</strain>
    </source>
</reference>
<sequence length="157" mass="17593">MLTKAGTPVKVGSADLDLMAWRDLDITVVCSKLNFATISGIASQLVSCPQVRDLNFINDTGNWNTDPTYPDGYFLGITHESNTGNKWELDIWFVDGPEKQPDLRHIRTMPDRLTPAAIVSILSMKTVWSARPEYGKQVTSLCKTDIMEQIEIFRCAI</sequence>
<name>A0ABU9JUQ9_9BACI</name>
<proteinExistence type="predicted"/>
<organism evidence="1 2">
    <name type="scientific">Caldifermentibacillus hisashii</name>
    <dbReference type="NCBI Taxonomy" id="996558"/>
    <lineage>
        <taxon>Bacteria</taxon>
        <taxon>Bacillati</taxon>
        <taxon>Bacillota</taxon>
        <taxon>Bacilli</taxon>
        <taxon>Bacillales</taxon>
        <taxon>Bacillaceae</taxon>
        <taxon>Caldifermentibacillus</taxon>
    </lineage>
</organism>
<gene>
    <name evidence="1" type="ORF">NST17_03145</name>
</gene>
<protein>
    <submittedName>
        <fullName evidence="1">Uncharacterized protein</fullName>
    </submittedName>
</protein>
<dbReference type="Proteomes" id="UP001459714">
    <property type="component" value="Unassembled WGS sequence"/>
</dbReference>
<dbReference type="RefSeq" id="WP_342019679.1">
    <property type="nucleotide sequence ID" value="NZ_JBBYAK010000001.1"/>
</dbReference>
<evidence type="ECO:0000313" key="2">
    <source>
        <dbReference type="Proteomes" id="UP001459714"/>
    </source>
</evidence>
<dbReference type="EMBL" id="JBBYAK010000001">
    <property type="protein sequence ID" value="MEL3956210.1"/>
    <property type="molecule type" value="Genomic_DNA"/>
</dbReference>
<keyword evidence="2" id="KW-1185">Reference proteome</keyword>
<evidence type="ECO:0000313" key="1">
    <source>
        <dbReference type="EMBL" id="MEL3956210.1"/>
    </source>
</evidence>